<dbReference type="InterPro" id="IPR002678">
    <property type="entry name" value="DUF34/NIF3"/>
</dbReference>
<protein>
    <submittedName>
        <fullName evidence="3">Protein NIF3</fullName>
    </submittedName>
</protein>
<sequence length="260" mass="27716">MGQRRAPHLRPNANRILLTIDLTTAVVEEALSTQTAFIVSYHPPIFKPLSSFTLANSIQSSLLRCAAAGISVYSPHTALDSVTGGINDWLYSCLTSGSQHGDYTITYVGEEKEQGLGGEGRLIAFETPLAMKVLEGRIKGHLKLDQIQVAYTSARDLTTISSVAICAGSGGSMLLGVDADVYFTGEMSHHEVLAAVASGHNVVLCGHTNTERGYLPILAKKLAEELQNELSDATDPAAATALQSLKPVISEADKHPLKFV</sequence>
<evidence type="ECO:0000313" key="3">
    <source>
        <dbReference type="EMBL" id="OBZ68505.1"/>
    </source>
</evidence>
<evidence type="ECO:0000313" key="4">
    <source>
        <dbReference type="Proteomes" id="UP000092993"/>
    </source>
</evidence>
<dbReference type="FunFam" id="3.40.1390.30:FF:000001">
    <property type="entry name" value="GTP cyclohydrolase 1 type 2"/>
    <property type="match status" value="1"/>
</dbReference>
<accession>A0A1C7LUL6</accession>
<comment type="similarity">
    <text evidence="1">Belongs to the GTP cyclohydrolase I type 2/NIF3 family.</text>
</comment>
<proteinExistence type="inferred from homology"/>
<dbReference type="STRING" id="5627.A0A1C7LUL6"/>
<reference evidence="3 4" key="1">
    <citation type="submission" date="2016-03" db="EMBL/GenBank/DDBJ databases">
        <title>Whole genome sequencing of Grifola frondosa 9006-11.</title>
        <authorList>
            <person name="Min B."/>
            <person name="Park H."/>
            <person name="Kim J.-G."/>
            <person name="Cho H."/>
            <person name="Oh Y.-L."/>
            <person name="Kong W.-S."/>
            <person name="Choi I.-G."/>
        </authorList>
    </citation>
    <scope>NUCLEOTIDE SEQUENCE [LARGE SCALE GENOMIC DNA]</scope>
    <source>
        <strain evidence="3 4">9006-11</strain>
    </source>
</reference>
<evidence type="ECO:0000256" key="1">
    <source>
        <dbReference type="ARBA" id="ARBA00006964"/>
    </source>
</evidence>
<keyword evidence="4" id="KW-1185">Reference proteome</keyword>
<dbReference type="Proteomes" id="UP000092993">
    <property type="component" value="Unassembled WGS sequence"/>
</dbReference>
<dbReference type="OMA" id="DINWSAR"/>
<feature type="binding site" evidence="2">
    <location>
        <position position="80"/>
    </location>
    <ligand>
        <name>a divalent metal cation</name>
        <dbReference type="ChEBI" id="CHEBI:60240"/>
        <label>1</label>
    </ligand>
</feature>
<dbReference type="NCBIfam" id="TIGR00486">
    <property type="entry name" value="YbgI_SA1388"/>
    <property type="match status" value="1"/>
</dbReference>
<dbReference type="OrthoDB" id="3345469at2759"/>
<gene>
    <name evidence="3" type="primary">SPCC126.12</name>
    <name evidence="3" type="ORF">A0H81_11622</name>
</gene>
<dbReference type="Pfam" id="PF01784">
    <property type="entry name" value="DUF34_NIF3"/>
    <property type="match status" value="1"/>
</dbReference>
<dbReference type="GO" id="GO:0046872">
    <property type="term" value="F:metal ion binding"/>
    <property type="evidence" value="ECO:0007669"/>
    <property type="project" value="UniProtKB-KW"/>
</dbReference>
<dbReference type="AlphaFoldDB" id="A0A1C7LUL6"/>
<dbReference type="PANTHER" id="PTHR13799:SF13">
    <property type="entry name" value="NIF3-LIKE PROTEIN 1"/>
    <property type="match status" value="1"/>
</dbReference>
<evidence type="ECO:0000256" key="2">
    <source>
        <dbReference type="PIRSR" id="PIRSR602678-1"/>
    </source>
</evidence>
<keyword evidence="2" id="KW-0479">Metal-binding</keyword>
<dbReference type="PANTHER" id="PTHR13799">
    <property type="entry name" value="NGG1 INTERACTING FACTOR 3"/>
    <property type="match status" value="1"/>
</dbReference>
<comment type="caution">
    <text evidence="3">The sequence shown here is derived from an EMBL/GenBank/DDBJ whole genome shotgun (WGS) entry which is preliminary data.</text>
</comment>
<name>A0A1C7LUL6_GRIFR</name>
<dbReference type="SUPFAM" id="SSF102705">
    <property type="entry name" value="NIF3 (NGG1p interacting factor 3)-like"/>
    <property type="match status" value="1"/>
</dbReference>
<feature type="binding site" evidence="2">
    <location>
        <position position="211"/>
    </location>
    <ligand>
        <name>a divalent metal cation</name>
        <dbReference type="ChEBI" id="CHEBI:60240"/>
        <label>1</label>
    </ligand>
</feature>
<dbReference type="InterPro" id="IPR036069">
    <property type="entry name" value="DUF34/NIF3_sf"/>
</dbReference>
<organism evidence="3 4">
    <name type="scientific">Grifola frondosa</name>
    <name type="common">Maitake</name>
    <name type="synonym">Polyporus frondosus</name>
    <dbReference type="NCBI Taxonomy" id="5627"/>
    <lineage>
        <taxon>Eukaryota</taxon>
        <taxon>Fungi</taxon>
        <taxon>Dikarya</taxon>
        <taxon>Basidiomycota</taxon>
        <taxon>Agaricomycotina</taxon>
        <taxon>Agaricomycetes</taxon>
        <taxon>Polyporales</taxon>
        <taxon>Grifolaceae</taxon>
        <taxon>Grifola</taxon>
    </lineage>
</organism>
<dbReference type="Gene3D" id="3.40.1390.30">
    <property type="entry name" value="NIF3 (NGG1p interacting factor 3)-like"/>
    <property type="match status" value="2"/>
</dbReference>
<feature type="binding site" evidence="2">
    <location>
        <position position="42"/>
    </location>
    <ligand>
        <name>a divalent metal cation</name>
        <dbReference type="ChEBI" id="CHEBI:60240"/>
        <label>1</label>
    </ligand>
</feature>
<dbReference type="EMBL" id="LUGG01000020">
    <property type="protein sequence ID" value="OBZ68505.1"/>
    <property type="molecule type" value="Genomic_DNA"/>
</dbReference>
<feature type="binding site" evidence="2">
    <location>
        <position position="207"/>
    </location>
    <ligand>
        <name>a divalent metal cation</name>
        <dbReference type="ChEBI" id="CHEBI:60240"/>
        <label>1</label>
    </ligand>
</feature>
<dbReference type="GO" id="GO:0005739">
    <property type="term" value="C:mitochondrion"/>
    <property type="evidence" value="ECO:0007669"/>
    <property type="project" value="TreeGrafter"/>
</dbReference>